<organism evidence="7 8">
    <name type="scientific">Gimesia panareensis</name>
    <dbReference type="NCBI Taxonomy" id="2527978"/>
    <lineage>
        <taxon>Bacteria</taxon>
        <taxon>Pseudomonadati</taxon>
        <taxon>Planctomycetota</taxon>
        <taxon>Planctomycetia</taxon>
        <taxon>Planctomycetales</taxon>
        <taxon>Planctomycetaceae</taxon>
        <taxon>Gimesia</taxon>
    </lineage>
</organism>
<name>A0A517PZP5_9PLAN</name>
<evidence type="ECO:0000256" key="6">
    <source>
        <dbReference type="ARBA" id="ARBA00023136"/>
    </source>
</evidence>
<keyword evidence="3" id="KW-1003">Cell membrane</keyword>
<dbReference type="InterPro" id="IPR018076">
    <property type="entry name" value="T2SS_GspF_dom"/>
</dbReference>
<dbReference type="AlphaFoldDB" id="A0A517PZP5"/>
<comment type="similarity">
    <text evidence="2">Belongs to the GSP F family.</text>
</comment>
<evidence type="ECO:0000256" key="4">
    <source>
        <dbReference type="ARBA" id="ARBA00022692"/>
    </source>
</evidence>
<accession>A0A517PZP5</accession>
<evidence type="ECO:0000256" key="3">
    <source>
        <dbReference type="ARBA" id="ARBA00022475"/>
    </source>
</evidence>
<dbReference type="Proteomes" id="UP000315647">
    <property type="component" value="Chromosome"/>
</dbReference>
<dbReference type="Pfam" id="PF00482">
    <property type="entry name" value="T2SSF"/>
    <property type="match status" value="2"/>
</dbReference>
<accession>A0A517ZZ55</accession>
<keyword evidence="5" id="KW-1133">Transmembrane helix</keyword>
<sequence>MNKPSRFQSLDQLWRWGSRPIFHRPRWFLGRVTHSQQMALLRILAVATEKQLSLIDVLEAFEKDIHGRWRFQVSRLIDLLRSGVPLADAIEKVPDLLPSNAFFLIKAGAESGTLPSALSLAAEVCMEQRSERVRTSTGVLLYILAVCLVLFMIMLFIGYWIIPKFKKIFYDFNVELPSLTQRIIEAFDLAANYFWVPIVAIFLLWIAQKILIRIRFLENGWRPAFVYGLIYPRGRAPDVLRFLHVTTESGRPLMGAFETLAHTSSNRLLAERFEAILQDVHKGNDCWTALHDYSLLTPSEVRLLQSAQRAGNLSWALKAIAKSIERRINYRMMLLREYLEPAFIVGLGALVGIIVIGLFLPLVSVISSQA</sequence>
<evidence type="ECO:0000313" key="7">
    <source>
        <dbReference type="EMBL" id="QDT24827.1"/>
    </source>
</evidence>
<dbReference type="Gene3D" id="1.20.81.30">
    <property type="entry name" value="Type II secretion system (T2SS), domain F"/>
    <property type="match status" value="2"/>
</dbReference>
<proteinExistence type="inferred from homology"/>
<keyword evidence="6" id="KW-0472">Membrane</keyword>
<gene>
    <name evidence="7" type="primary">gspF_1</name>
    <name evidence="7" type="ORF">Enr10x_01190</name>
</gene>
<keyword evidence="4" id="KW-0812">Transmembrane</keyword>
<protein>
    <submittedName>
        <fullName evidence="7">Type II secretion system protein F</fullName>
    </submittedName>
</protein>
<keyword evidence="8" id="KW-1185">Reference proteome</keyword>
<comment type="subcellular location">
    <subcellularLocation>
        <location evidence="1">Cell membrane</location>
        <topology evidence="1">Multi-pass membrane protein</topology>
    </subcellularLocation>
</comment>
<evidence type="ECO:0000256" key="2">
    <source>
        <dbReference type="ARBA" id="ARBA00005745"/>
    </source>
</evidence>
<dbReference type="InterPro" id="IPR042094">
    <property type="entry name" value="T2SS_GspF_sf"/>
</dbReference>
<dbReference type="RefSeq" id="WP_145102780.1">
    <property type="nucleotide sequence ID" value="NZ_CP036277.1"/>
</dbReference>
<reference evidence="7 8" key="1">
    <citation type="submission" date="2019-03" db="EMBL/GenBank/DDBJ databases">
        <title>Deep-cultivation of Planctomycetes and their phenomic and genomic characterization uncovers novel biology.</title>
        <authorList>
            <person name="Wiegand S."/>
            <person name="Jogler M."/>
            <person name="Boedeker C."/>
            <person name="Pinto D."/>
            <person name="Vollmers J."/>
            <person name="Rivas-Marin E."/>
            <person name="Kohn T."/>
            <person name="Peeters S.H."/>
            <person name="Heuer A."/>
            <person name="Rast P."/>
            <person name="Oberbeckmann S."/>
            <person name="Bunk B."/>
            <person name="Jeske O."/>
            <person name="Meyerdierks A."/>
            <person name="Storesund J.E."/>
            <person name="Kallscheuer N."/>
            <person name="Luecker S."/>
            <person name="Lage O.M."/>
            <person name="Pohl T."/>
            <person name="Merkel B.J."/>
            <person name="Hornburger P."/>
            <person name="Mueller R.-W."/>
            <person name="Bruemmer F."/>
            <person name="Labrenz M."/>
            <person name="Spormann A.M."/>
            <person name="Op den Camp H."/>
            <person name="Overmann J."/>
            <person name="Amann R."/>
            <person name="Jetten M.S.M."/>
            <person name="Mascher T."/>
            <person name="Medema M.H."/>
            <person name="Devos D.P."/>
            <person name="Kaster A.-K."/>
            <person name="Ovreas L."/>
            <person name="Rohde M."/>
            <person name="Galperin M.Y."/>
            <person name="Jogler C."/>
        </authorList>
    </citation>
    <scope>NUCLEOTIDE SEQUENCE [LARGE SCALE GENOMIC DNA]</scope>
    <source>
        <strain evidence="7 8">Enr10</strain>
    </source>
</reference>
<evidence type="ECO:0000256" key="5">
    <source>
        <dbReference type="ARBA" id="ARBA00022989"/>
    </source>
</evidence>
<dbReference type="EMBL" id="CP037421">
    <property type="protein sequence ID" value="QDT24827.1"/>
    <property type="molecule type" value="Genomic_DNA"/>
</dbReference>
<evidence type="ECO:0000313" key="8">
    <source>
        <dbReference type="Proteomes" id="UP000315647"/>
    </source>
</evidence>
<dbReference type="GO" id="GO:0005886">
    <property type="term" value="C:plasma membrane"/>
    <property type="evidence" value="ECO:0007669"/>
    <property type="project" value="UniProtKB-SubCell"/>
</dbReference>
<evidence type="ECO:0000256" key="1">
    <source>
        <dbReference type="ARBA" id="ARBA00004651"/>
    </source>
</evidence>
<dbReference type="PANTHER" id="PTHR30012:SF0">
    <property type="entry name" value="TYPE II SECRETION SYSTEM PROTEIN F-RELATED"/>
    <property type="match status" value="1"/>
</dbReference>
<dbReference type="PANTHER" id="PTHR30012">
    <property type="entry name" value="GENERAL SECRETION PATHWAY PROTEIN"/>
    <property type="match status" value="1"/>
</dbReference>
<dbReference type="InterPro" id="IPR003004">
    <property type="entry name" value="GspF/PilC"/>
</dbReference>